<name>A0A0R2F996_9LACO</name>
<dbReference type="Pfam" id="PF01047">
    <property type="entry name" value="MarR"/>
    <property type="match status" value="1"/>
</dbReference>
<dbReference type="InterPro" id="IPR036390">
    <property type="entry name" value="WH_DNA-bd_sf"/>
</dbReference>
<accession>A0A0R2F996</accession>
<dbReference type="GO" id="GO:0003700">
    <property type="term" value="F:DNA-binding transcription factor activity"/>
    <property type="evidence" value="ECO:0007669"/>
    <property type="project" value="InterPro"/>
</dbReference>
<evidence type="ECO:0000256" key="3">
    <source>
        <dbReference type="ARBA" id="ARBA00023163"/>
    </source>
</evidence>
<dbReference type="InterPro" id="IPR000835">
    <property type="entry name" value="HTH_MarR-typ"/>
</dbReference>
<dbReference type="PROSITE" id="PS50995">
    <property type="entry name" value="HTH_MARR_2"/>
    <property type="match status" value="1"/>
</dbReference>
<proteinExistence type="predicted"/>
<dbReference type="PANTHER" id="PTHR42756">
    <property type="entry name" value="TRANSCRIPTIONAL REGULATOR, MARR"/>
    <property type="match status" value="1"/>
</dbReference>
<keyword evidence="2" id="KW-0238">DNA-binding</keyword>
<evidence type="ECO:0000256" key="2">
    <source>
        <dbReference type="ARBA" id="ARBA00023125"/>
    </source>
</evidence>
<dbReference type="SUPFAM" id="SSF46785">
    <property type="entry name" value="Winged helix' DNA-binding domain"/>
    <property type="match status" value="1"/>
</dbReference>
<dbReference type="InterPro" id="IPR023187">
    <property type="entry name" value="Tscrpt_reg_MarR-type_CS"/>
</dbReference>
<keyword evidence="3" id="KW-0804">Transcription</keyword>
<evidence type="ECO:0000313" key="6">
    <source>
        <dbReference type="Proteomes" id="UP000051442"/>
    </source>
</evidence>
<protein>
    <recommendedName>
        <fullName evidence="4">HTH marR-type domain-containing protein</fullName>
    </recommendedName>
</protein>
<dbReference type="AlphaFoldDB" id="A0A0R2F996"/>
<keyword evidence="6" id="KW-1185">Reference proteome</keyword>
<feature type="domain" description="HTH marR-type" evidence="4">
    <location>
        <begin position="6"/>
        <end position="141"/>
    </location>
</feature>
<evidence type="ECO:0000259" key="4">
    <source>
        <dbReference type="PROSITE" id="PS50995"/>
    </source>
</evidence>
<dbReference type="SMART" id="SM00347">
    <property type="entry name" value="HTH_MARR"/>
    <property type="match status" value="1"/>
</dbReference>
<dbReference type="InterPro" id="IPR036388">
    <property type="entry name" value="WH-like_DNA-bd_sf"/>
</dbReference>
<dbReference type="PANTHER" id="PTHR42756:SF1">
    <property type="entry name" value="TRANSCRIPTIONAL REPRESSOR OF EMRAB OPERON"/>
    <property type="match status" value="1"/>
</dbReference>
<dbReference type="PATRIC" id="fig|1423804.4.peg.1204"/>
<comment type="caution">
    <text evidence="5">The sequence shown here is derived from an EMBL/GenBank/DDBJ whole genome shotgun (WGS) entry which is preliminary data.</text>
</comment>
<dbReference type="Gene3D" id="1.10.10.10">
    <property type="entry name" value="Winged helix-like DNA-binding domain superfamily/Winged helix DNA-binding domain"/>
    <property type="match status" value="1"/>
</dbReference>
<dbReference type="PROSITE" id="PS01117">
    <property type="entry name" value="HTH_MARR_1"/>
    <property type="match status" value="1"/>
</dbReference>
<dbReference type="RefSeq" id="WP_054734667.1">
    <property type="nucleotide sequence ID" value="NZ_AYZM01000117.1"/>
</dbReference>
<organism evidence="5 6">
    <name type="scientific">Secundilactobacillus similis DSM 23365 = JCM 2765</name>
    <dbReference type="NCBI Taxonomy" id="1423804"/>
    <lineage>
        <taxon>Bacteria</taxon>
        <taxon>Bacillati</taxon>
        <taxon>Bacillota</taxon>
        <taxon>Bacilli</taxon>
        <taxon>Lactobacillales</taxon>
        <taxon>Lactobacillaceae</taxon>
        <taxon>Secundilactobacillus</taxon>
    </lineage>
</organism>
<gene>
    <name evidence="5" type="ORF">FD14_GL001122</name>
</gene>
<evidence type="ECO:0000256" key="1">
    <source>
        <dbReference type="ARBA" id="ARBA00023015"/>
    </source>
</evidence>
<reference evidence="5 6" key="1">
    <citation type="journal article" date="2015" name="Genome Announc.">
        <title>Expanding the biotechnology potential of lactobacilli through comparative genomics of 213 strains and associated genera.</title>
        <authorList>
            <person name="Sun Z."/>
            <person name="Harris H.M."/>
            <person name="McCann A."/>
            <person name="Guo C."/>
            <person name="Argimon S."/>
            <person name="Zhang W."/>
            <person name="Yang X."/>
            <person name="Jeffery I.B."/>
            <person name="Cooney J.C."/>
            <person name="Kagawa T.F."/>
            <person name="Liu W."/>
            <person name="Song Y."/>
            <person name="Salvetti E."/>
            <person name="Wrobel A."/>
            <person name="Rasinkangas P."/>
            <person name="Parkhill J."/>
            <person name="Rea M.C."/>
            <person name="O'Sullivan O."/>
            <person name="Ritari J."/>
            <person name="Douillard F.P."/>
            <person name="Paul Ross R."/>
            <person name="Yang R."/>
            <person name="Briner A.E."/>
            <person name="Felis G.E."/>
            <person name="de Vos W.M."/>
            <person name="Barrangou R."/>
            <person name="Klaenhammer T.R."/>
            <person name="Caufield P.W."/>
            <person name="Cui Y."/>
            <person name="Zhang H."/>
            <person name="O'Toole P.W."/>
        </authorList>
    </citation>
    <scope>NUCLEOTIDE SEQUENCE [LARGE SCALE GENOMIC DNA]</scope>
    <source>
        <strain evidence="5 6">DSM 23365</strain>
    </source>
</reference>
<keyword evidence="1" id="KW-0805">Transcription regulation</keyword>
<dbReference type="Proteomes" id="UP000051442">
    <property type="component" value="Unassembled WGS sequence"/>
</dbReference>
<dbReference type="EMBL" id="AYZM01000117">
    <property type="protein sequence ID" value="KRN21380.1"/>
    <property type="molecule type" value="Genomic_DNA"/>
</dbReference>
<dbReference type="PRINTS" id="PR00598">
    <property type="entry name" value="HTHMARR"/>
</dbReference>
<dbReference type="GO" id="GO:0003677">
    <property type="term" value="F:DNA binding"/>
    <property type="evidence" value="ECO:0007669"/>
    <property type="project" value="UniProtKB-KW"/>
</dbReference>
<dbReference type="OrthoDB" id="6462103at2"/>
<evidence type="ECO:0000313" key="5">
    <source>
        <dbReference type="EMBL" id="KRN21380.1"/>
    </source>
</evidence>
<sequence length="145" mass="16348">MPNTPEADFVQQVAQLNLAISTHITETLAPYDVNASNYFYLMKIGDHPGIVQREFNDVVHLNPSSITRAVNHLIKKGLVDKRTNPEDRRATQLYLTADGQQITTAINQFIQQLNAELMSRLGPDAQHIFEQLIQLRHSIEQGTAD</sequence>